<comment type="caution">
    <text evidence="6">The sequence shown here is derived from an EMBL/GenBank/DDBJ whole genome shotgun (WGS) entry which is preliminary data.</text>
</comment>
<dbReference type="InterPro" id="IPR011706">
    <property type="entry name" value="Cu-oxidase_C"/>
</dbReference>
<feature type="domain" description="Plastocyanin-like" evidence="5">
    <location>
        <begin position="186"/>
        <end position="296"/>
    </location>
</feature>
<evidence type="ECO:0000259" key="4">
    <source>
        <dbReference type="Pfam" id="PF07731"/>
    </source>
</evidence>
<evidence type="ECO:0000256" key="3">
    <source>
        <dbReference type="ARBA" id="ARBA00023008"/>
    </source>
</evidence>
<sequence length="449" mass="48521">MVLVFVAAVVLIACATAVAAVWRRGLGHAAGAPLRRALLATGAVAAPVLALVLGVSWTQAPSGGAAGNLSGAHGSGHLHDATQLAAAPAPGASDDAYWAQVAGEPFHPTGVTRTYYLAAEEVVWDYAPDGRNDVTGKRFDDVADTWVKKDKSRIGSAYVKCLYRQYTDSTFTQPKERPAGDAYLGFTGPVIRAEVGDTIKVHFLNRCSIGASVHPHGVFYQKASEGAPYADNTSGKDTLDDAVPKGGRHTYTWLVPDRAGPGPHDGSSVMWMYHSHTDEVRDTYAGLQGFLVVTARGKARADGSPADVDREVFQLFAVMNEGSSTYLDENIKRFTKVPPAPEDEGFEESNLKHSINGYLFGNQPMVTLRQGERVRWYVMSMGTEVDLHTPHWHGNTVVVMGTRMDVVSLLPASMLVADMVPDNPGIWLFHCHVNDHLTAGMMTRYRVTS</sequence>
<accession>A0ABP8YFJ6</accession>
<keyword evidence="2" id="KW-0560">Oxidoreductase</keyword>
<evidence type="ECO:0000259" key="5">
    <source>
        <dbReference type="Pfam" id="PF07732"/>
    </source>
</evidence>
<dbReference type="PROSITE" id="PS00079">
    <property type="entry name" value="MULTICOPPER_OXIDASE1"/>
    <property type="match status" value="1"/>
</dbReference>
<dbReference type="InterPro" id="IPR033138">
    <property type="entry name" value="Cu_oxidase_CS"/>
</dbReference>
<reference evidence="7" key="1">
    <citation type="journal article" date="2019" name="Int. J. Syst. Evol. Microbiol.">
        <title>The Global Catalogue of Microorganisms (GCM) 10K type strain sequencing project: providing services to taxonomists for standard genome sequencing and annotation.</title>
        <authorList>
            <consortium name="The Broad Institute Genomics Platform"/>
            <consortium name="The Broad Institute Genome Sequencing Center for Infectious Disease"/>
            <person name="Wu L."/>
            <person name="Ma J."/>
        </authorList>
    </citation>
    <scope>NUCLEOTIDE SEQUENCE [LARGE SCALE GENOMIC DNA]</scope>
    <source>
        <strain evidence="7">JCM 18961</strain>
    </source>
</reference>
<dbReference type="RefSeq" id="WP_345504239.1">
    <property type="nucleotide sequence ID" value="NZ_BAABLO010000011.1"/>
</dbReference>
<protein>
    <recommendedName>
        <fullName evidence="8">Copper oxidase</fullName>
    </recommendedName>
</protein>
<name>A0ABP8YFJ6_9MICO</name>
<dbReference type="PANTHER" id="PTHR11709:SF394">
    <property type="entry name" value="FI03373P-RELATED"/>
    <property type="match status" value="1"/>
</dbReference>
<evidence type="ECO:0008006" key="8">
    <source>
        <dbReference type="Google" id="ProtNLM"/>
    </source>
</evidence>
<gene>
    <name evidence="6" type="ORF">GCM10025782_28100</name>
</gene>
<keyword evidence="7" id="KW-1185">Reference proteome</keyword>
<dbReference type="InterPro" id="IPR011707">
    <property type="entry name" value="Cu-oxidase-like_N"/>
</dbReference>
<evidence type="ECO:0000256" key="1">
    <source>
        <dbReference type="ARBA" id="ARBA00022723"/>
    </source>
</evidence>
<dbReference type="InterPro" id="IPR045087">
    <property type="entry name" value="Cu-oxidase_fam"/>
</dbReference>
<evidence type="ECO:0000256" key="2">
    <source>
        <dbReference type="ARBA" id="ARBA00023002"/>
    </source>
</evidence>
<evidence type="ECO:0000313" key="6">
    <source>
        <dbReference type="EMBL" id="GAA4727786.1"/>
    </source>
</evidence>
<dbReference type="EMBL" id="BAABLO010000011">
    <property type="protein sequence ID" value="GAA4727786.1"/>
    <property type="molecule type" value="Genomic_DNA"/>
</dbReference>
<dbReference type="PANTHER" id="PTHR11709">
    <property type="entry name" value="MULTI-COPPER OXIDASE"/>
    <property type="match status" value="1"/>
</dbReference>
<dbReference type="InterPro" id="IPR002355">
    <property type="entry name" value="Cu_oxidase_Cu_BS"/>
</dbReference>
<dbReference type="SUPFAM" id="SSF49503">
    <property type="entry name" value="Cupredoxins"/>
    <property type="match status" value="2"/>
</dbReference>
<keyword evidence="3" id="KW-0186">Copper</keyword>
<organism evidence="6 7">
    <name type="scientific">Pedococcus ginsenosidimutans</name>
    <dbReference type="NCBI Taxonomy" id="490570"/>
    <lineage>
        <taxon>Bacteria</taxon>
        <taxon>Bacillati</taxon>
        <taxon>Actinomycetota</taxon>
        <taxon>Actinomycetes</taxon>
        <taxon>Micrococcales</taxon>
        <taxon>Intrasporangiaceae</taxon>
        <taxon>Pedococcus</taxon>
    </lineage>
</organism>
<dbReference type="Proteomes" id="UP001500556">
    <property type="component" value="Unassembled WGS sequence"/>
</dbReference>
<feature type="domain" description="Plastocyanin-like" evidence="4">
    <location>
        <begin position="352"/>
        <end position="448"/>
    </location>
</feature>
<dbReference type="Gene3D" id="2.60.40.420">
    <property type="entry name" value="Cupredoxins - blue copper proteins"/>
    <property type="match status" value="1"/>
</dbReference>
<dbReference type="CDD" id="cd04200">
    <property type="entry name" value="CuRO_2_ceruloplasmin_like"/>
    <property type="match status" value="1"/>
</dbReference>
<evidence type="ECO:0000313" key="7">
    <source>
        <dbReference type="Proteomes" id="UP001500556"/>
    </source>
</evidence>
<dbReference type="InterPro" id="IPR008972">
    <property type="entry name" value="Cupredoxin"/>
</dbReference>
<dbReference type="Pfam" id="PF07732">
    <property type="entry name" value="Cu-oxidase_3"/>
    <property type="match status" value="1"/>
</dbReference>
<dbReference type="Pfam" id="PF07731">
    <property type="entry name" value="Cu-oxidase_2"/>
    <property type="match status" value="1"/>
</dbReference>
<keyword evidence="1" id="KW-0479">Metal-binding</keyword>
<dbReference type="PROSITE" id="PS00080">
    <property type="entry name" value="MULTICOPPER_OXIDASE2"/>
    <property type="match status" value="1"/>
</dbReference>
<proteinExistence type="predicted"/>